<dbReference type="EMBL" id="JALKII010000008">
    <property type="protein sequence ID" value="MCK0538369.1"/>
    <property type="molecule type" value="Genomic_DNA"/>
</dbReference>
<dbReference type="Pfam" id="PF12872">
    <property type="entry name" value="OST-HTH"/>
    <property type="match status" value="1"/>
</dbReference>
<dbReference type="InterPro" id="IPR025605">
    <property type="entry name" value="OST-HTH/LOTUS_dom"/>
</dbReference>
<proteinExistence type="predicted"/>
<evidence type="ECO:0000313" key="2">
    <source>
        <dbReference type="EMBL" id="MCK0538369.1"/>
    </source>
</evidence>
<evidence type="ECO:0000313" key="3">
    <source>
        <dbReference type="Proteomes" id="UP001165524"/>
    </source>
</evidence>
<evidence type="ECO:0000259" key="1">
    <source>
        <dbReference type="PROSITE" id="PS51644"/>
    </source>
</evidence>
<dbReference type="InterPro" id="IPR021139">
    <property type="entry name" value="NYN"/>
</dbReference>
<dbReference type="Pfam" id="PF01936">
    <property type="entry name" value="NYN"/>
    <property type="match status" value="1"/>
</dbReference>
<sequence>MAKDIRIALLIDCDNVSYRSAEGVLEELSKYGKVNVRQAYGNWKSEQLKGWEEQLHPLAIKPIQQFAYTSGKNATDSAMIIEAMDLLYGGNVDAFALMTSDSDFTPLVMRLLAEGKLVFGFGEKKTPMPFVKACSQFIYTENLEKDDETQTEGDALAKRKVPRAKLRQDAELVKLLRTAVEQSADEDGWSHLGRVGQYISNNTSFSPVNYGYKKLSDLIRASELFSVQMRNDNSVVYIRDARTR</sequence>
<reference evidence="2" key="1">
    <citation type="submission" date="2022-04" db="EMBL/GenBank/DDBJ databases">
        <title>Alcanivorax sp. CY1518 draft genome sequence.</title>
        <authorList>
            <person name="Zhao G."/>
            <person name="An M."/>
        </authorList>
    </citation>
    <scope>NUCLEOTIDE SEQUENCE</scope>
    <source>
        <strain evidence="2">CY1518</strain>
    </source>
</reference>
<gene>
    <name evidence="2" type="ORF">MU846_11665</name>
</gene>
<dbReference type="CDD" id="cd10146">
    <property type="entry name" value="LabA_like_C"/>
    <property type="match status" value="1"/>
</dbReference>
<dbReference type="PANTHER" id="PTHR35811">
    <property type="entry name" value="SLR1870 PROTEIN"/>
    <property type="match status" value="1"/>
</dbReference>
<dbReference type="Gene3D" id="3.40.50.1010">
    <property type="entry name" value="5'-nuclease"/>
    <property type="match status" value="1"/>
</dbReference>
<dbReference type="InterPro" id="IPR041966">
    <property type="entry name" value="LOTUS-like"/>
</dbReference>
<dbReference type="RefSeq" id="WP_246952928.1">
    <property type="nucleotide sequence ID" value="NZ_JALKII010000008.1"/>
</dbReference>
<accession>A0ABT0E995</accession>
<name>A0ABT0E995_9GAMM</name>
<dbReference type="PROSITE" id="PS51644">
    <property type="entry name" value="HTH_OST"/>
    <property type="match status" value="1"/>
</dbReference>
<feature type="domain" description="HTH OST-type" evidence="1">
    <location>
        <begin position="168"/>
        <end position="242"/>
    </location>
</feature>
<protein>
    <submittedName>
        <fullName evidence="2">NYN domain-containing protein</fullName>
    </submittedName>
</protein>
<dbReference type="Gene3D" id="3.30.420.610">
    <property type="entry name" value="LOTUS domain-like"/>
    <property type="match status" value="1"/>
</dbReference>
<dbReference type="PANTHER" id="PTHR35811:SF1">
    <property type="entry name" value="HTH OST-TYPE DOMAIN-CONTAINING PROTEIN"/>
    <property type="match status" value="1"/>
</dbReference>
<organism evidence="2 3">
    <name type="scientific">Alcanivorax quisquiliarum</name>
    <dbReference type="NCBI Taxonomy" id="2933565"/>
    <lineage>
        <taxon>Bacteria</taxon>
        <taxon>Pseudomonadati</taxon>
        <taxon>Pseudomonadota</taxon>
        <taxon>Gammaproteobacteria</taxon>
        <taxon>Oceanospirillales</taxon>
        <taxon>Alcanivoracaceae</taxon>
        <taxon>Alcanivorax</taxon>
    </lineage>
</organism>
<keyword evidence="3" id="KW-1185">Reference proteome</keyword>
<comment type="caution">
    <text evidence="2">The sequence shown here is derived from an EMBL/GenBank/DDBJ whole genome shotgun (WGS) entry which is preliminary data.</text>
</comment>
<dbReference type="Proteomes" id="UP001165524">
    <property type="component" value="Unassembled WGS sequence"/>
</dbReference>
<dbReference type="CDD" id="cd11297">
    <property type="entry name" value="PIN_LabA-like_N_1"/>
    <property type="match status" value="1"/>
</dbReference>